<evidence type="ECO:0000256" key="8">
    <source>
        <dbReference type="ARBA" id="ARBA00023159"/>
    </source>
</evidence>
<keyword evidence="7 11" id="KW-0238">DNA-binding</keyword>
<evidence type="ECO:0000313" key="15">
    <source>
        <dbReference type="Proteomes" id="UP001620597"/>
    </source>
</evidence>
<dbReference type="Gene3D" id="6.10.250.690">
    <property type="match status" value="1"/>
</dbReference>
<proteinExistence type="predicted"/>
<protein>
    <submittedName>
        <fullName evidence="14">Response regulator transcription factor</fullName>
    </submittedName>
</protein>
<dbReference type="PROSITE" id="PS50110">
    <property type="entry name" value="RESPONSE_REGULATORY"/>
    <property type="match status" value="1"/>
</dbReference>
<evidence type="ECO:0000259" key="12">
    <source>
        <dbReference type="PROSITE" id="PS50110"/>
    </source>
</evidence>
<sequence>MTNHTTTHSSHTNKALIYVIEDEVDIATLIADALRAFGFRVTTFPTGRQALQAIQQQPADVCIIDLGLPDMDGLTCIRELSANTDTGLVVLTGRDSLTDRVLGLELGADDYITKPFDSRELVARISRLVRRLAIQPQPGTCSRKVARIAHWQFDPATLLLSHDNGDNHNLSSGEANLLMSLLRSPNRILSREQLISDQTIPYDRSIDSRMSRLRKKLEQNPRQPVLIKTVYGAGYMLAGRVEWRLLQTDSQPD</sequence>
<evidence type="ECO:0000256" key="7">
    <source>
        <dbReference type="ARBA" id="ARBA00023125"/>
    </source>
</evidence>
<feature type="domain" description="OmpR/PhoB-type" evidence="13">
    <location>
        <begin position="143"/>
        <end position="239"/>
    </location>
</feature>
<organism evidence="14 15">
    <name type="scientific">Oceanobacter antarcticus</name>
    <dbReference type="NCBI Taxonomy" id="3133425"/>
    <lineage>
        <taxon>Bacteria</taxon>
        <taxon>Pseudomonadati</taxon>
        <taxon>Pseudomonadota</taxon>
        <taxon>Gammaproteobacteria</taxon>
        <taxon>Oceanospirillales</taxon>
        <taxon>Oceanospirillaceae</taxon>
        <taxon>Oceanobacter</taxon>
    </lineage>
</organism>
<dbReference type="InterPro" id="IPR011006">
    <property type="entry name" value="CheY-like_superfamily"/>
</dbReference>
<dbReference type="PANTHER" id="PTHR48111:SF55">
    <property type="entry name" value="AEROBIC RESPIRATION CONTROL PROTEIN ARCA"/>
    <property type="match status" value="1"/>
</dbReference>
<comment type="caution">
    <text evidence="14">The sequence shown here is derived from an EMBL/GenBank/DDBJ whole genome shotgun (WGS) entry which is preliminary data.</text>
</comment>
<dbReference type="InterPro" id="IPR036388">
    <property type="entry name" value="WH-like_DNA-bd_sf"/>
</dbReference>
<dbReference type="InterPro" id="IPR001789">
    <property type="entry name" value="Sig_transdc_resp-reg_receiver"/>
</dbReference>
<dbReference type="Pfam" id="PF00486">
    <property type="entry name" value="Trans_reg_C"/>
    <property type="match status" value="1"/>
</dbReference>
<dbReference type="SMART" id="SM00448">
    <property type="entry name" value="REC"/>
    <property type="match status" value="1"/>
</dbReference>
<comment type="subcellular location">
    <subcellularLocation>
        <location evidence="1">Cytoplasm</location>
    </subcellularLocation>
</comment>
<dbReference type="SMART" id="SM00862">
    <property type="entry name" value="Trans_reg_C"/>
    <property type="match status" value="1"/>
</dbReference>
<keyword evidence="5" id="KW-0902">Two-component regulatory system</keyword>
<feature type="modified residue" description="4-aspartylphosphate" evidence="10">
    <location>
        <position position="65"/>
    </location>
</feature>
<dbReference type="SUPFAM" id="SSF52172">
    <property type="entry name" value="CheY-like"/>
    <property type="match status" value="1"/>
</dbReference>
<feature type="domain" description="Response regulatory" evidence="12">
    <location>
        <begin position="16"/>
        <end position="129"/>
    </location>
</feature>
<dbReference type="CDD" id="cd00383">
    <property type="entry name" value="trans_reg_C"/>
    <property type="match status" value="1"/>
</dbReference>
<evidence type="ECO:0000313" key="14">
    <source>
        <dbReference type="EMBL" id="MFK4751838.1"/>
    </source>
</evidence>
<name>A0ABW8NFW3_9GAMM</name>
<evidence type="ECO:0000256" key="3">
    <source>
        <dbReference type="ARBA" id="ARBA00022491"/>
    </source>
</evidence>
<evidence type="ECO:0000256" key="5">
    <source>
        <dbReference type="ARBA" id="ARBA00023012"/>
    </source>
</evidence>
<dbReference type="PANTHER" id="PTHR48111">
    <property type="entry name" value="REGULATOR OF RPOS"/>
    <property type="match status" value="1"/>
</dbReference>
<dbReference type="EMBL" id="JBBKTX010000005">
    <property type="protein sequence ID" value="MFK4751838.1"/>
    <property type="molecule type" value="Genomic_DNA"/>
</dbReference>
<dbReference type="InterPro" id="IPR001867">
    <property type="entry name" value="OmpR/PhoB-type_DNA-bd"/>
</dbReference>
<dbReference type="SUPFAM" id="SSF46894">
    <property type="entry name" value="C-terminal effector domain of the bipartite response regulators"/>
    <property type="match status" value="1"/>
</dbReference>
<feature type="DNA-binding region" description="OmpR/PhoB-type" evidence="11">
    <location>
        <begin position="143"/>
        <end position="239"/>
    </location>
</feature>
<evidence type="ECO:0000259" key="13">
    <source>
        <dbReference type="PROSITE" id="PS51755"/>
    </source>
</evidence>
<evidence type="ECO:0000256" key="1">
    <source>
        <dbReference type="ARBA" id="ARBA00004496"/>
    </source>
</evidence>
<keyword evidence="9" id="KW-0804">Transcription</keyword>
<dbReference type="InterPro" id="IPR039420">
    <property type="entry name" value="WalR-like"/>
</dbReference>
<keyword evidence="8" id="KW-0010">Activator</keyword>
<dbReference type="RefSeq" id="WP_416205202.1">
    <property type="nucleotide sequence ID" value="NZ_JBBKTX010000005.1"/>
</dbReference>
<dbReference type="CDD" id="cd17574">
    <property type="entry name" value="REC_OmpR"/>
    <property type="match status" value="1"/>
</dbReference>
<evidence type="ECO:0000256" key="10">
    <source>
        <dbReference type="PROSITE-ProRule" id="PRU00169"/>
    </source>
</evidence>
<dbReference type="PROSITE" id="PS51755">
    <property type="entry name" value="OMPR_PHOB"/>
    <property type="match status" value="1"/>
</dbReference>
<reference evidence="14 15" key="1">
    <citation type="submission" date="2024-03" db="EMBL/GenBank/DDBJ databases">
        <title>High-quality draft genome sequence of Oceanobacter sp. wDCs-4.</title>
        <authorList>
            <person name="Dong C."/>
        </authorList>
    </citation>
    <scope>NUCLEOTIDE SEQUENCE [LARGE SCALE GENOMIC DNA]</scope>
    <source>
        <strain evidence="15">wDCs-4</strain>
    </source>
</reference>
<keyword evidence="2" id="KW-0963">Cytoplasm</keyword>
<dbReference type="Pfam" id="PF00072">
    <property type="entry name" value="Response_reg"/>
    <property type="match status" value="1"/>
</dbReference>
<evidence type="ECO:0000256" key="6">
    <source>
        <dbReference type="ARBA" id="ARBA00023015"/>
    </source>
</evidence>
<keyword evidence="4 10" id="KW-0597">Phosphoprotein</keyword>
<dbReference type="Proteomes" id="UP001620597">
    <property type="component" value="Unassembled WGS sequence"/>
</dbReference>
<evidence type="ECO:0000256" key="4">
    <source>
        <dbReference type="ARBA" id="ARBA00022553"/>
    </source>
</evidence>
<evidence type="ECO:0000256" key="2">
    <source>
        <dbReference type="ARBA" id="ARBA00022490"/>
    </source>
</evidence>
<dbReference type="Gene3D" id="1.10.10.10">
    <property type="entry name" value="Winged helix-like DNA-binding domain superfamily/Winged helix DNA-binding domain"/>
    <property type="match status" value="1"/>
</dbReference>
<keyword evidence="3" id="KW-0678">Repressor</keyword>
<gene>
    <name evidence="14" type="ORF">WG929_05370</name>
</gene>
<keyword evidence="15" id="KW-1185">Reference proteome</keyword>
<accession>A0ABW8NFW3</accession>
<keyword evidence="6" id="KW-0805">Transcription regulation</keyword>
<dbReference type="InterPro" id="IPR016032">
    <property type="entry name" value="Sig_transdc_resp-reg_C-effctor"/>
</dbReference>
<evidence type="ECO:0000256" key="9">
    <source>
        <dbReference type="ARBA" id="ARBA00023163"/>
    </source>
</evidence>
<evidence type="ECO:0000256" key="11">
    <source>
        <dbReference type="PROSITE-ProRule" id="PRU01091"/>
    </source>
</evidence>
<dbReference type="Gene3D" id="3.40.50.2300">
    <property type="match status" value="1"/>
</dbReference>